<accession>A0A914I7R8</accession>
<proteinExistence type="predicted"/>
<reference evidence="2" key="1">
    <citation type="submission" date="2022-11" db="UniProtKB">
        <authorList>
            <consortium name="WormBaseParasite"/>
        </authorList>
    </citation>
    <scope>IDENTIFICATION</scope>
</reference>
<evidence type="ECO:0000313" key="1">
    <source>
        <dbReference type="Proteomes" id="UP000887572"/>
    </source>
</evidence>
<organism evidence="1 2">
    <name type="scientific">Globodera rostochiensis</name>
    <name type="common">Golden nematode worm</name>
    <name type="synonym">Heterodera rostochiensis</name>
    <dbReference type="NCBI Taxonomy" id="31243"/>
    <lineage>
        <taxon>Eukaryota</taxon>
        <taxon>Metazoa</taxon>
        <taxon>Ecdysozoa</taxon>
        <taxon>Nematoda</taxon>
        <taxon>Chromadorea</taxon>
        <taxon>Rhabditida</taxon>
        <taxon>Tylenchina</taxon>
        <taxon>Tylenchomorpha</taxon>
        <taxon>Tylenchoidea</taxon>
        <taxon>Heteroderidae</taxon>
        <taxon>Heteroderinae</taxon>
        <taxon>Globodera</taxon>
    </lineage>
</organism>
<sequence length="190" mass="22023">MSKQIRNQWVWRKNARWWRYLPRRNDAYNKLDMDELGEQCATFPDPMPAEAPKLWVAWLYREHSGSGPKIGDQVSKLFGKHARPGEMQVFKNTLSTNKQLWKIKHLIEIRPVTFPDGEPGPADANHLEVMADGRCVIDRQGLPNPEGYQFVDPSKQFSSTYLASRLMSKDVRNQDVYEDTVYNPENISIS</sequence>
<evidence type="ECO:0000313" key="2">
    <source>
        <dbReference type="WBParaSite" id="Gr19_v10_g8278.t1"/>
    </source>
</evidence>
<name>A0A914I7R8_GLORO</name>
<dbReference type="Proteomes" id="UP000887572">
    <property type="component" value="Unplaced"/>
</dbReference>
<dbReference type="WBParaSite" id="Gr19_v10_g8278.t1">
    <property type="protein sequence ID" value="Gr19_v10_g8278.t1"/>
    <property type="gene ID" value="Gr19_v10_g8278"/>
</dbReference>
<keyword evidence="1" id="KW-1185">Reference proteome</keyword>
<protein>
    <submittedName>
        <fullName evidence="2">39S ribosomal protein L30, mitochondrial</fullName>
    </submittedName>
</protein>
<dbReference type="AlphaFoldDB" id="A0A914I7R8"/>